<dbReference type="EMBL" id="FMWO01000020">
    <property type="protein sequence ID" value="SCZ84275.1"/>
    <property type="molecule type" value="Genomic_DNA"/>
</dbReference>
<name>A0A1G5SAQ0_9PROT</name>
<evidence type="ECO:0000313" key="2">
    <source>
        <dbReference type="Proteomes" id="UP000198729"/>
    </source>
</evidence>
<dbReference type="STRING" id="51642.NSMM_150013"/>
<organism evidence="1 2">
    <name type="scientific">Nitrosomonas mobilis</name>
    <dbReference type="NCBI Taxonomy" id="51642"/>
    <lineage>
        <taxon>Bacteria</taxon>
        <taxon>Pseudomonadati</taxon>
        <taxon>Pseudomonadota</taxon>
        <taxon>Betaproteobacteria</taxon>
        <taxon>Nitrosomonadales</taxon>
        <taxon>Nitrosomonadaceae</taxon>
        <taxon>Nitrosomonas</taxon>
    </lineage>
</organism>
<reference evidence="1 2" key="1">
    <citation type="submission" date="2016-10" db="EMBL/GenBank/DDBJ databases">
        <authorList>
            <person name="de Groot N.N."/>
        </authorList>
    </citation>
    <scope>NUCLEOTIDE SEQUENCE [LARGE SCALE GENOMIC DNA]</scope>
    <source>
        <strain evidence="1">1</strain>
    </source>
</reference>
<protein>
    <submittedName>
        <fullName evidence="1">Uncharacterized protein</fullName>
    </submittedName>
</protein>
<dbReference type="Proteomes" id="UP000198729">
    <property type="component" value="Unassembled WGS sequence"/>
</dbReference>
<gene>
    <name evidence="1" type="ORF">NSMM_150013</name>
</gene>
<dbReference type="AlphaFoldDB" id="A0A1G5SAQ0"/>
<dbReference type="RefSeq" id="WP_143001812.1">
    <property type="nucleotide sequence ID" value="NZ_FMWO01000020.1"/>
</dbReference>
<proteinExistence type="predicted"/>
<dbReference type="OrthoDB" id="1260906at2"/>
<accession>A0A1G5SAQ0</accession>
<evidence type="ECO:0000313" key="1">
    <source>
        <dbReference type="EMBL" id="SCZ84275.1"/>
    </source>
</evidence>
<sequence>MGDYYRNVIIETFHHTGGSSKHSIRARPLLGQGLSTSMRVECSSSMREGHPLGTLFKVRAKIKNTVQELHLYTSWQWAYEIINAQEAADFIAKKRSMGKK</sequence>
<keyword evidence="2" id="KW-1185">Reference proteome</keyword>